<dbReference type="Proteomes" id="UP000053859">
    <property type="component" value="Unassembled WGS sequence"/>
</dbReference>
<dbReference type="AlphaFoldDB" id="A0A0K8PCG2"/>
<accession>A0A0K8PCG2</accession>
<evidence type="ECO:0000256" key="1">
    <source>
        <dbReference type="SAM" id="MobiDB-lite"/>
    </source>
</evidence>
<evidence type="ECO:0000313" key="2">
    <source>
        <dbReference type="EMBL" id="GAP45560.1"/>
    </source>
</evidence>
<reference evidence="2" key="1">
    <citation type="journal article" date="2015" name="Genome Announc.">
        <title>Draft Genome Sequence of Thiostrepton-Producing Streptomyces azureus ATCC 14921.</title>
        <authorList>
            <person name="Sakihara K."/>
            <person name="Maeda J."/>
            <person name="Tashiro K."/>
            <person name="Fujino Y."/>
            <person name="Kuhara S."/>
            <person name="Ohshima T."/>
            <person name="Ogata S."/>
            <person name="Doi K."/>
        </authorList>
    </citation>
    <scope>NUCLEOTIDE SEQUENCE [LARGE SCALE GENOMIC DNA]</scope>
    <source>
        <strain evidence="2">ATCC14921</strain>
    </source>
</reference>
<name>A0A0K8PCG2_STRAJ</name>
<evidence type="ECO:0000313" key="3">
    <source>
        <dbReference type="Proteomes" id="UP000053859"/>
    </source>
</evidence>
<keyword evidence="3" id="KW-1185">Reference proteome</keyword>
<feature type="compositionally biased region" description="Pro residues" evidence="1">
    <location>
        <begin position="106"/>
        <end position="116"/>
    </location>
</feature>
<dbReference type="RefSeq" id="WP_059414154.1">
    <property type="nucleotide sequence ID" value="NZ_DF968189.1"/>
</dbReference>
<feature type="compositionally biased region" description="Basic and acidic residues" evidence="1">
    <location>
        <begin position="78"/>
        <end position="87"/>
    </location>
</feature>
<feature type="region of interest" description="Disordered" evidence="1">
    <location>
        <begin position="78"/>
        <end position="127"/>
    </location>
</feature>
<dbReference type="EMBL" id="DF968189">
    <property type="protein sequence ID" value="GAP45560.1"/>
    <property type="molecule type" value="Genomic_DNA"/>
</dbReference>
<dbReference type="PATRIC" id="fig|146537.3.peg.308"/>
<feature type="compositionally biased region" description="Low complexity" evidence="1">
    <location>
        <begin position="117"/>
        <end position="127"/>
    </location>
</feature>
<organism evidence="2 3">
    <name type="scientific">Streptomyces azureus</name>
    <dbReference type="NCBI Taxonomy" id="146537"/>
    <lineage>
        <taxon>Bacteria</taxon>
        <taxon>Bacillati</taxon>
        <taxon>Actinomycetota</taxon>
        <taxon>Actinomycetes</taxon>
        <taxon>Kitasatosporales</taxon>
        <taxon>Streptomycetaceae</taxon>
        <taxon>Streptomyces</taxon>
    </lineage>
</organism>
<gene>
    <name evidence="2" type="ORF">SAZU_0290</name>
</gene>
<protein>
    <submittedName>
        <fullName evidence="2">Uncharacterized protein</fullName>
    </submittedName>
</protein>
<proteinExistence type="predicted"/>
<sequence length="127" mass="12584">MHRTARTAPGTGSARPRVAVLAAVVLVLLAALGIAGLPPGATSEPVARAVAGADRHVDTPPRADDGCGTVCAVRAATRPESHSEHPAPRGHLVTCAPGTDVTPTGSAPPSPTPDSPGPSCSPRAKRA</sequence>